<name>A0A0U1L4R2_9FIRM</name>
<evidence type="ECO:0000313" key="3">
    <source>
        <dbReference type="EMBL" id="CQR73874.1"/>
    </source>
</evidence>
<feature type="chain" id="PRO_5006710769" description="TonB C-terminal domain-containing protein" evidence="1">
    <location>
        <begin position="28"/>
        <end position="148"/>
    </location>
</feature>
<evidence type="ECO:0000256" key="1">
    <source>
        <dbReference type="SAM" id="SignalP"/>
    </source>
</evidence>
<feature type="domain" description="TonB C-terminal" evidence="2">
    <location>
        <begin position="60"/>
        <end position="119"/>
    </location>
</feature>
<sequence>MKYTPKMRVMMAVIVLAIVGMAVPVMANGNSSVTPPQIITLAPISLSAEMREKYSEQTVLVKVKATVSELGIIDGDIKIITSSGDEAFDQAVTDSLKKSVFRPAFNSDNKAVACSIIFPLQVKVEKYLPEEKVSNEAGQATEQPTDKQ</sequence>
<gene>
    <name evidence="3" type="ORF">SpAn4DRAFT_0336</name>
</gene>
<reference evidence="4" key="1">
    <citation type="submission" date="2015-03" db="EMBL/GenBank/DDBJ databases">
        <authorList>
            <person name="Nijsse Bart"/>
        </authorList>
    </citation>
    <scope>NUCLEOTIDE SEQUENCE [LARGE SCALE GENOMIC DNA]</scope>
</reference>
<feature type="signal peptide" evidence="1">
    <location>
        <begin position="1"/>
        <end position="27"/>
    </location>
</feature>
<dbReference type="Proteomes" id="UP000049855">
    <property type="component" value="Unassembled WGS sequence"/>
</dbReference>
<dbReference type="RefSeq" id="WP_021171128.1">
    <property type="nucleotide sequence ID" value="NZ_CTRP01000014.1"/>
</dbReference>
<dbReference type="Pfam" id="PF03544">
    <property type="entry name" value="TonB_C"/>
    <property type="match status" value="1"/>
</dbReference>
<dbReference type="AlphaFoldDB" id="A0A0U1L4R2"/>
<keyword evidence="1" id="KW-0732">Signal</keyword>
<accession>A0A0U1L4R2</accession>
<organism evidence="3 4">
    <name type="scientific">Sporomusa ovata</name>
    <dbReference type="NCBI Taxonomy" id="2378"/>
    <lineage>
        <taxon>Bacteria</taxon>
        <taxon>Bacillati</taxon>
        <taxon>Bacillota</taxon>
        <taxon>Negativicutes</taxon>
        <taxon>Selenomonadales</taxon>
        <taxon>Sporomusaceae</taxon>
        <taxon>Sporomusa</taxon>
    </lineage>
</organism>
<dbReference type="InterPro" id="IPR037682">
    <property type="entry name" value="TonB_C"/>
</dbReference>
<dbReference type="SUPFAM" id="SSF74653">
    <property type="entry name" value="TolA/TonB C-terminal domain"/>
    <property type="match status" value="1"/>
</dbReference>
<evidence type="ECO:0000259" key="2">
    <source>
        <dbReference type="Pfam" id="PF03544"/>
    </source>
</evidence>
<keyword evidence="4" id="KW-1185">Reference proteome</keyword>
<evidence type="ECO:0000313" key="4">
    <source>
        <dbReference type="Proteomes" id="UP000049855"/>
    </source>
</evidence>
<dbReference type="Gene3D" id="3.30.1150.10">
    <property type="match status" value="1"/>
</dbReference>
<dbReference type="GO" id="GO:0055085">
    <property type="term" value="P:transmembrane transport"/>
    <property type="evidence" value="ECO:0007669"/>
    <property type="project" value="InterPro"/>
</dbReference>
<proteinExistence type="predicted"/>
<dbReference type="EMBL" id="CTRP01000014">
    <property type="protein sequence ID" value="CQR73874.1"/>
    <property type="molecule type" value="Genomic_DNA"/>
</dbReference>
<protein>
    <recommendedName>
        <fullName evidence="2">TonB C-terminal domain-containing protein</fullName>
    </recommendedName>
</protein>